<evidence type="ECO:0008006" key="14">
    <source>
        <dbReference type="Google" id="ProtNLM"/>
    </source>
</evidence>
<dbReference type="CDD" id="cd18801">
    <property type="entry name" value="SF2_C_FANCM_Hef"/>
    <property type="match status" value="1"/>
</dbReference>
<evidence type="ECO:0000256" key="3">
    <source>
        <dbReference type="ARBA" id="ARBA00022741"/>
    </source>
</evidence>
<keyword evidence="5" id="KW-0347">Helicase</keyword>
<dbReference type="GO" id="GO:0036297">
    <property type="term" value="P:interstrand cross-link repair"/>
    <property type="evidence" value="ECO:0007669"/>
    <property type="project" value="TreeGrafter"/>
</dbReference>
<protein>
    <recommendedName>
        <fullName evidence="14">Fanconi anemia group M protein</fullName>
    </recommendedName>
</protein>
<dbReference type="GO" id="GO:0043138">
    <property type="term" value="F:3'-5' DNA helicase activity"/>
    <property type="evidence" value="ECO:0007669"/>
    <property type="project" value="InterPro"/>
</dbReference>
<evidence type="ECO:0000256" key="2">
    <source>
        <dbReference type="ARBA" id="ARBA00009889"/>
    </source>
</evidence>
<keyword evidence="11" id="KW-1185">Reference proteome</keyword>
<dbReference type="Proteomes" id="UP000050795">
    <property type="component" value="Unassembled WGS sequence"/>
</dbReference>
<dbReference type="PANTHER" id="PTHR14025:SF20">
    <property type="entry name" value="FANCONI ANEMIA GROUP M PROTEIN"/>
    <property type="match status" value="1"/>
</dbReference>
<evidence type="ECO:0000313" key="13">
    <source>
        <dbReference type="WBParaSite" id="TREG1_43120.2"/>
    </source>
</evidence>
<dbReference type="InterPro" id="IPR039686">
    <property type="entry name" value="FANCM/Mph1-like_ID"/>
</dbReference>
<dbReference type="CDD" id="cd18033">
    <property type="entry name" value="DEXDc_FANCM"/>
    <property type="match status" value="1"/>
</dbReference>
<comment type="subcellular location">
    <subcellularLocation>
        <location evidence="1">Nucleus</location>
    </subcellularLocation>
</comment>
<feature type="region of interest" description="Disordered" evidence="8">
    <location>
        <begin position="1256"/>
        <end position="1281"/>
    </location>
</feature>
<dbReference type="GO" id="GO:0045003">
    <property type="term" value="P:double-strand break repair via synthesis-dependent strand annealing"/>
    <property type="evidence" value="ECO:0007669"/>
    <property type="project" value="TreeGrafter"/>
</dbReference>
<accession>A0AA85JND8</accession>
<dbReference type="GO" id="GO:0016787">
    <property type="term" value="F:hydrolase activity"/>
    <property type="evidence" value="ECO:0007669"/>
    <property type="project" value="UniProtKB-KW"/>
</dbReference>
<evidence type="ECO:0000256" key="6">
    <source>
        <dbReference type="ARBA" id="ARBA00022840"/>
    </source>
</evidence>
<evidence type="ECO:0000256" key="1">
    <source>
        <dbReference type="ARBA" id="ARBA00004123"/>
    </source>
</evidence>
<dbReference type="SUPFAM" id="SSF52540">
    <property type="entry name" value="P-loop containing nucleoside triphosphate hydrolases"/>
    <property type="match status" value="1"/>
</dbReference>
<dbReference type="InterPro" id="IPR027417">
    <property type="entry name" value="P-loop_NTPase"/>
</dbReference>
<evidence type="ECO:0000313" key="12">
    <source>
        <dbReference type="WBParaSite" id="TREG1_43120.1"/>
    </source>
</evidence>
<dbReference type="Pfam" id="PF00271">
    <property type="entry name" value="Helicase_C"/>
    <property type="match status" value="1"/>
</dbReference>
<keyword evidence="4" id="KW-0378">Hydrolase</keyword>
<evidence type="ECO:0000256" key="8">
    <source>
        <dbReference type="SAM" id="MobiDB-lite"/>
    </source>
</evidence>
<reference evidence="11" key="1">
    <citation type="submission" date="2022-06" db="EMBL/GenBank/DDBJ databases">
        <authorList>
            <person name="Berger JAMES D."/>
            <person name="Berger JAMES D."/>
        </authorList>
    </citation>
    <scope>NUCLEOTIDE SEQUENCE [LARGE SCALE GENOMIC DNA]</scope>
</reference>
<dbReference type="WBParaSite" id="TREG1_43120.3">
    <property type="protein sequence ID" value="TREG1_43120.3"/>
    <property type="gene ID" value="TREG1_43120"/>
</dbReference>
<dbReference type="Gene3D" id="1.20.1320.20">
    <property type="entry name" value="hef helicase domain"/>
    <property type="match status" value="1"/>
</dbReference>
<comment type="similarity">
    <text evidence="2">Belongs to the DEAD box helicase family. DEAH subfamily. FANCM sub-subfamily.</text>
</comment>
<dbReference type="InterPro" id="IPR001650">
    <property type="entry name" value="Helicase_C-like"/>
</dbReference>
<dbReference type="WBParaSite" id="TREG1_43120.5">
    <property type="protein sequence ID" value="TREG1_43120.5"/>
    <property type="gene ID" value="TREG1_43120"/>
</dbReference>
<sequence>MKQTSLLQSWTSLLSSHSNNANNHVNTLNSSSKTFKSIDSDDAVLANVLDEYTDNPQSNINSHVNESHENEQFINDALKRPPVLYQPTANDSEHLEGFDVDAGETWIYPTDANLRKYQLNIIEQCLYKNTLVCLPTGLGKTFIAAVAMYNFFRWYPTGISVFMAPTRPLVTQQFTSCSDFIGPFQDSIIELTGSIAQPKRKAIWSTYRVLFLTPQVLMNDLQAGVCPASSIRLLIFDEAHKATGNHAYCQILRILTDPPYNHRQFRIIALSATPASDIEGVQTLMANLLISHLELRTDTSADVRPYTQHRQLETIVVPLGPELTRYYNQLIECIRVPLDRLSERGALSQCVGDLRPERLAKYTIVKAREDWCSKMLPSVTPMESSSIQCDFGLVICLLHGLELLIQHGLRPLYRYLEGVYSGSRASPLVRSQLNKLPHMNYLWTELAQRFGMNVECADGVWKQECIGPELLHSQSPFVAGHPKLDKLKEILCNHFRSYDKTNVCEKNSTRVIVFTQFRDSVEEIMHMLKHLRPLIRPASFIGQGTRAGGSPSVNNQGDSPKIATPRLSNGQGGISQRDQIRVMDAFRSGVYNTLVSTCVGEEGIDVGQVDLIVCFDASRSPIRLMQRLGRTGRKRLGRIVVLLTAGREERNHAISIAKTSSVHKALLEGDAYRKLAFYPHNPRMVPLSVQPKLHFKSLQIEKKLVDKESPRSRPVVQKKSLRENVYKLHAESVGLDQLPIRLHAVTSSPILYLLKSVATDIPKSDYPTITDMYNLTSHQRLDTFRETMQSTLVKQSNVGSSSSSQHLMSVLRLVDFHRRGLTQLSYHALGLRNVDIETNMSRIIKTAPLSQSSQVKSPSSPQEKCMPSTDILVTKPTNITIDCNMTNSIAEFVHCLKAIKGLVSNELFIDPRVSDFNDCTEECSQILNHLQDRKDVITVKSLKAGLNKWLASMDDQKCSPLLIPLSPQLDLKLNLENSLLEAINTEIQLPGEIHSFDEHIITNDEYVEEPKTTASPLKTETSLHNAVKDTTQSFNLHKTLNSIARSTPFVRRSVKANSIASSSQVTSDEALALLENSTIHLDASALLEDESFAPNNGFRSAIFTGPTFQNVSEFYKSTDLFTFETKLSLGEELDDVIKPTQVPQIAGDCPNAETLKYDDFSTASNSSFDSQINWSPIEQVTETLNTPNILYSSSPIKETTEHSSIGRVHKDSLSEIFHENSIQSSTPGKPTKGNKIKSEHIHHKFFLSQAECSNNESSDHLHSNDQDTYDDSFINDNSESGNCDASHVNTSDMMKVYLQAIRSPQLFPDSFKSPPAKITFISPKTCDKGYMKRNNFIFSQTPEQDEYELDSFCVDDDAPLIFQNPKSTPPAPKIRRRIRTGTQIQQSFV</sequence>
<proteinExistence type="inferred from homology"/>
<evidence type="ECO:0000313" key="11">
    <source>
        <dbReference type="Proteomes" id="UP000050795"/>
    </source>
</evidence>
<keyword evidence="6" id="KW-0067">ATP-binding</keyword>
<dbReference type="InterPro" id="IPR014001">
    <property type="entry name" value="Helicase_ATP-bd"/>
</dbReference>
<dbReference type="InterPro" id="IPR044749">
    <property type="entry name" value="FANCM_DEXDc"/>
</dbReference>
<dbReference type="CDD" id="cd12091">
    <property type="entry name" value="FANCM_ID"/>
    <property type="match status" value="1"/>
</dbReference>
<dbReference type="PANTHER" id="PTHR14025">
    <property type="entry name" value="FANCONI ANEMIA GROUP M FANCM FAMILY MEMBER"/>
    <property type="match status" value="1"/>
</dbReference>
<dbReference type="PROSITE" id="PS51192">
    <property type="entry name" value="HELICASE_ATP_BIND_1"/>
    <property type="match status" value="1"/>
</dbReference>
<feature type="domain" description="Helicase C-terminal" evidence="10">
    <location>
        <begin position="496"/>
        <end position="688"/>
    </location>
</feature>
<dbReference type="WBParaSite" id="TREG1_43120.1">
    <property type="protein sequence ID" value="TREG1_43120.1"/>
    <property type="gene ID" value="TREG1_43120"/>
</dbReference>
<dbReference type="WBParaSite" id="TREG1_43120.4">
    <property type="protein sequence ID" value="TREG1_43120.4"/>
    <property type="gene ID" value="TREG1_43120"/>
</dbReference>
<dbReference type="PROSITE" id="PS51194">
    <property type="entry name" value="HELICASE_CTER"/>
    <property type="match status" value="1"/>
</dbReference>
<dbReference type="Pfam" id="PF00270">
    <property type="entry name" value="DEAD"/>
    <property type="match status" value="1"/>
</dbReference>
<dbReference type="InterPro" id="IPR011545">
    <property type="entry name" value="DEAD/DEAH_box_helicase_dom"/>
</dbReference>
<reference evidence="12 13" key="2">
    <citation type="submission" date="2023-11" db="UniProtKB">
        <authorList>
            <consortium name="WormBaseParasite"/>
        </authorList>
    </citation>
    <scope>IDENTIFICATION</scope>
</reference>
<keyword evidence="3" id="KW-0547">Nucleotide-binding</keyword>
<keyword evidence="7" id="KW-0539">Nucleus</keyword>
<dbReference type="GO" id="GO:0009378">
    <property type="term" value="F:four-way junction helicase activity"/>
    <property type="evidence" value="ECO:0007669"/>
    <property type="project" value="TreeGrafter"/>
</dbReference>
<dbReference type="GO" id="GO:0005524">
    <property type="term" value="F:ATP binding"/>
    <property type="evidence" value="ECO:0007669"/>
    <property type="project" value="UniProtKB-KW"/>
</dbReference>
<feature type="domain" description="Helicase ATP-binding" evidence="9">
    <location>
        <begin position="121"/>
        <end position="292"/>
    </location>
</feature>
<feature type="region of interest" description="Disordered" evidence="8">
    <location>
        <begin position="545"/>
        <end position="574"/>
    </location>
</feature>
<dbReference type="WBParaSite" id="TREG1_43120.6">
    <property type="protein sequence ID" value="TREG1_43120.6"/>
    <property type="gene ID" value="TREG1_43120"/>
</dbReference>
<dbReference type="WBParaSite" id="TREG1_43120.2">
    <property type="protein sequence ID" value="TREG1_43120.2"/>
    <property type="gene ID" value="TREG1_43120"/>
</dbReference>
<evidence type="ECO:0000259" key="9">
    <source>
        <dbReference type="PROSITE" id="PS51192"/>
    </source>
</evidence>
<evidence type="ECO:0000256" key="5">
    <source>
        <dbReference type="ARBA" id="ARBA00022806"/>
    </source>
</evidence>
<dbReference type="SMART" id="SM00490">
    <property type="entry name" value="HELICc"/>
    <property type="match status" value="1"/>
</dbReference>
<dbReference type="GO" id="GO:0000400">
    <property type="term" value="F:four-way junction DNA binding"/>
    <property type="evidence" value="ECO:0007669"/>
    <property type="project" value="TreeGrafter"/>
</dbReference>
<evidence type="ECO:0000256" key="7">
    <source>
        <dbReference type="ARBA" id="ARBA00023242"/>
    </source>
</evidence>
<name>A0AA85JND8_TRIRE</name>
<dbReference type="GO" id="GO:0005634">
    <property type="term" value="C:nucleus"/>
    <property type="evidence" value="ECO:0007669"/>
    <property type="project" value="UniProtKB-SubCell"/>
</dbReference>
<evidence type="ECO:0000256" key="4">
    <source>
        <dbReference type="ARBA" id="ARBA00022801"/>
    </source>
</evidence>
<organism evidence="11 13">
    <name type="scientific">Trichobilharzia regenti</name>
    <name type="common">Nasal bird schistosome</name>
    <dbReference type="NCBI Taxonomy" id="157069"/>
    <lineage>
        <taxon>Eukaryota</taxon>
        <taxon>Metazoa</taxon>
        <taxon>Spiralia</taxon>
        <taxon>Lophotrochozoa</taxon>
        <taxon>Platyhelminthes</taxon>
        <taxon>Trematoda</taxon>
        <taxon>Digenea</taxon>
        <taxon>Strigeidida</taxon>
        <taxon>Schistosomatoidea</taxon>
        <taxon>Schistosomatidae</taxon>
        <taxon>Trichobilharzia</taxon>
    </lineage>
</organism>
<evidence type="ECO:0000259" key="10">
    <source>
        <dbReference type="PROSITE" id="PS51194"/>
    </source>
</evidence>
<dbReference type="SMART" id="SM00487">
    <property type="entry name" value="DEXDc"/>
    <property type="match status" value="1"/>
</dbReference>
<dbReference type="FunFam" id="3.40.50.300:FF:000861">
    <property type="entry name" value="Fanconi anemia, complementation group M"/>
    <property type="match status" value="1"/>
</dbReference>
<dbReference type="Gene3D" id="3.40.50.300">
    <property type="entry name" value="P-loop containing nucleotide triphosphate hydrolases"/>
    <property type="match status" value="2"/>
</dbReference>